<feature type="transmembrane region" description="Helical" evidence="2">
    <location>
        <begin position="193"/>
        <end position="211"/>
    </location>
</feature>
<dbReference type="Pfam" id="PF14501">
    <property type="entry name" value="HATPase_c_5"/>
    <property type="match status" value="1"/>
</dbReference>
<feature type="transmembrane region" description="Helical" evidence="2">
    <location>
        <begin position="39"/>
        <end position="57"/>
    </location>
</feature>
<feature type="transmembrane region" description="Helical" evidence="2">
    <location>
        <begin position="6"/>
        <end position="27"/>
    </location>
</feature>
<keyword evidence="2" id="KW-0812">Transmembrane</keyword>
<dbReference type="EMBL" id="JADCKL010000011">
    <property type="protein sequence ID" value="MBE5063899.1"/>
    <property type="molecule type" value="Genomic_DNA"/>
</dbReference>
<comment type="caution">
    <text evidence="4">The sequence shown here is derived from an EMBL/GenBank/DDBJ whole genome shotgun (WGS) entry which is preliminary data.</text>
</comment>
<name>A0ABR9RLN1_9FIRM</name>
<dbReference type="CDD" id="cd16935">
    <property type="entry name" value="HATPase_AgrC-ComD-like"/>
    <property type="match status" value="1"/>
</dbReference>
<feature type="domain" description="Histidine kinase/HSP90-like ATPase" evidence="3">
    <location>
        <begin position="328"/>
        <end position="435"/>
    </location>
</feature>
<evidence type="ECO:0000313" key="4">
    <source>
        <dbReference type="EMBL" id="MBE5063899.1"/>
    </source>
</evidence>
<feature type="transmembrane region" description="Helical" evidence="2">
    <location>
        <begin position="88"/>
        <end position="114"/>
    </location>
</feature>
<dbReference type="InterPro" id="IPR003594">
    <property type="entry name" value="HATPase_dom"/>
</dbReference>
<organism evidence="4 5">
    <name type="scientific">Claveliimonas monacensis</name>
    <dbReference type="NCBI Taxonomy" id="2779351"/>
    <lineage>
        <taxon>Bacteria</taxon>
        <taxon>Bacillati</taxon>
        <taxon>Bacillota</taxon>
        <taxon>Clostridia</taxon>
        <taxon>Lachnospirales</taxon>
        <taxon>Lachnospiraceae</taxon>
        <taxon>Claveliimonas</taxon>
    </lineage>
</organism>
<dbReference type="InterPro" id="IPR036890">
    <property type="entry name" value="HATPase_C_sf"/>
</dbReference>
<dbReference type="InterPro" id="IPR032834">
    <property type="entry name" value="NatK-like_C"/>
</dbReference>
<dbReference type="SMART" id="SM00387">
    <property type="entry name" value="HATPase_c"/>
    <property type="match status" value="1"/>
</dbReference>
<evidence type="ECO:0000256" key="1">
    <source>
        <dbReference type="SAM" id="Coils"/>
    </source>
</evidence>
<feature type="transmembrane region" description="Helical" evidence="2">
    <location>
        <begin position="63"/>
        <end position="81"/>
    </location>
</feature>
<dbReference type="Proteomes" id="UP000758652">
    <property type="component" value="Unassembled WGS sequence"/>
</dbReference>
<dbReference type="SUPFAM" id="SSF55874">
    <property type="entry name" value="ATPase domain of HSP90 chaperone/DNA topoisomerase II/histidine kinase"/>
    <property type="match status" value="1"/>
</dbReference>
<sequence length="435" mass="50509">MFVVHMLHFIGLICSCFVTDFVFFRIMDALYERKFPDRKIIYVLIFLVCIPIHVMIACLCIPILNLGYSMVILCGLSFALYKPCGKNILVNSAVVIIYLAMIDISVTAVFSFFVDTSTFTALMQPKFYLLSSVGNAIVVICTNSLLIQVLQHYQISRISKALHAYMIFLMVFEFGIFLMFLKNEPYSGSNWELLLLCIGFLVLDAGILYLYRKISEQAKYEKKSLLIEQQQEMTAKYYEDLQENYEKTQKILHDMKKHLQTINELKQLDEETQKEYREEFLKSIEDIRLQFVCSDRILCAIIWNKIQMCERNGIDFDVSMQDILFDFMNKTEVTALFANLIDNGIEACLASDREKKEIFLRIHSFKEYVVIKMKNTIGTPPQMKNNRFISTKLGHLGLGMSIMEEIAEKYCGNINCDYSEEYFETKIILLAGNKE</sequence>
<feature type="transmembrane region" description="Helical" evidence="2">
    <location>
        <begin position="126"/>
        <end position="150"/>
    </location>
</feature>
<evidence type="ECO:0000313" key="5">
    <source>
        <dbReference type="Proteomes" id="UP000758652"/>
    </source>
</evidence>
<protein>
    <submittedName>
        <fullName evidence="4">GHKL domain-containing protein</fullName>
    </submittedName>
</protein>
<reference evidence="4 5" key="1">
    <citation type="submission" date="2020-10" db="EMBL/GenBank/DDBJ databases">
        <title>ChiBAC.</title>
        <authorList>
            <person name="Zenner C."/>
            <person name="Hitch T.C.A."/>
            <person name="Clavel T."/>
        </authorList>
    </citation>
    <scope>NUCLEOTIDE SEQUENCE [LARGE SCALE GENOMIC DNA]</scope>
    <source>
        <strain evidence="4 5">DSM 108991</strain>
    </source>
</reference>
<keyword evidence="2" id="KW-0472">Membrane</keyword>
<dbReference type="Gene3D" id="3.30.565.10">
    <property type="entry name" value="Histidine kinase-like ATPase, C-terminal domain"/>
    <property type="match status" value="1"/>
</dbReference>
<keyword evidence="5" id="KW-1185">Reference proteome</keyword>
<evidence type="ECO:0000259" key="3">
    <source>
        <dbReference type="SMART" id="SM00387"/>
    </source>
</evidence>
<keyword evidence="1" id="KW-0175">Coiled coil</keyword>
<keyword evidence="2" id="KW-1133">Transmembrane helix</keyword>
<accession>A0ABR9RLN1</accession>
<gene>
    <name evidence="4" type="ORF">INF30_11610</name>
</gene>
<feature type="transmembrane region" description="Helical" evidence="2">
    <location>
        <begin position="162"/>
        <end position="181"/>
    </location>
</feature>
<evidence type="ECO:0000256" key="2">
    <source>
        <dbReference type="SAM" id="Phobius"/>
    </source>
</evidence>
<proteinExistence type="predicted"/>
<feature type="coiled-coil region" evidence="1">
    <location>
        <begin position="238"/>
        <end position="275"/>
    </location>
</feature>